<dbReference type="PROSITE" id="PS51755">
    <property type="entry name" value="OMPR_PHOB"/>
    <property type="match status" value="1"/>
</dbReference>
<evidence type="ECO:0000256" key="7">
    <source>
        <dbReference type="PROSITE-ProRule" id="PRU01091"/>
    </source>
</evidence>
<keyword evidence="5" id="KW-0804">Transcription</keyword>
<dbReference type="Gene3D" id="6.10.250.690">
    <property type="match status" value="1"/>
</dbReference>
<keyword evidence="1 6" id="KW-0597">Phosphoprotein</keyword>
<dbReference type="InterPro" id="IPR001789">
    <property type="entry name" value="Sig_transdc_resp-reg_receiver"/>
</dbReference>
<comment type="caution">
    <text evidence="10">The sequence shown here is derived from an EMBL/GenBank/DDBJ whole genome shotgun (WGS) entry which is preliminary data.</text>
</comment>
<dbReference type="Proteomes" id="UP000538666">
    <property type="component" value="Unassembled WGS sequence"/>
</dbReference>
<dbReference type="GO" id="GO:0005829">
    <property type="term" value="C:cytosol"/>
    <property type="evidence" value="ECO:0007669"/>
    <property type="project" value="TreeGrafter"/>
</dbReference>
<dbReference type="RefSeq" id="WP_050059473.1">
    <property type="nucleotide sequence ID" value="NZ_JACHEK010000005.1"/>
</dbReference>
<proteinExistence type="predicted"/>
<evidence type="ECO:0000259" key="8">
    <source>
        <dbReference type="PROSITE" id="PS50110"/>
    </source>
</evidence>
<keyword evidence="2" id="KW-0902">Two-component regulatory system</keyword>
<evidence type="ECO:0000256" key="3">
    <source>
        <dbReference type="ARBA" id="ARBA00023015"/>
    </source>
</evidence>
<keyword evidence="11" id="KW-1185">Reference proteome</keyword>
<dbReference type="PANTHER" id="PTHR48111:SF22">
    <property type="entry name" value="REGULATOR OF RPOS"/>
    <property type="match status" value="1"/>
</dbReference>
<dbReference type="InterPro" id="IPR039420">
    <property type="entry name" value="WalR-like"/>
</dbReference>
<dbReference type="SMART" id="SM00448">
    <property type="entry name" value="REC"/>
    <property type="match status" value="1"/>
</dbReference>
<organism evidence="10 11">
    <name type="scientific">Silvibacterium bohemicum</name>
    <dbReference type="NCBI Taxonomy" id="1577686"/>
    <lineage>
        <taxon>Bacteria</taxon>
        <taxon>Pseudomonadati</taxon>
        <taxon>Acidobacteriota</taxon>
        <taxon>Terriglobia</taxon>
        <taxon>Terriglobales</taxon>
        <taxon>Acidobacteriaceae</taxon>
        <taxon>Silvibacterium</taxon>
    </lineage>
</organism>
<dbReference type="FunFam" id="1.10.10.10:FF:000005">
    <property type="entry name" value="Two-component system response regulator"/>
    <property type="match status" value="1"/>
</dbReference>
<evidence type="ECO:0000256" key="6">
    <source>
        <dbReference type="PROSITE-ProRule" id="PRU00169"/>
    </source>
</evidence>
<dbReference type="Gene3D" id="1.10.10.10">
    <property type="entry name" value="Winged helix-like DNA-binding domain superfamily/Winged helix DNA-binding domain"/>
    <property type="match status" value="1"/>
</dbReference>
<protein>
    <submittedName>
        <fullName evidence="10">DNA-binding response OmpR family regulator</fullName>
    </submittedName>
</protein>
<evidence type="ECO:0000259" key="9">
    <source>
        <dbReference type="PROSITE" id="PS51755"/>
    </source>
</evidence>
<dbReference type="GO" id="GO:0000976">
    <property type="term" value="F:transcription cis-regulatory region binding"/>
    <property type="evidence" value="ECO:0007669"/>
    <property type="project" value="TreeGrafter"/>
</dbReference>
<dbReference type="EMBL" id="JACHEK010000005">
    <property type="protein sequence ID" value="MBB6144991.1"/>
    <property type="molecule type" value="Genomic_DNA"/>
</dbReference>
<evidence type="ECO:0000256" key="1">
    <source>
        <dbReference type="ARBA" id="ARBA00022553"/>
    </source>
</evidence>
<dbReference type="GO" id="GO:0000156">
    <property type="term" value="F:phosphorelay response regulator activity"/>
    <property type="evidence" value="ECO:0007669"/>
    <property type="project" value="TreeGrafter"/>
</dbReference>
<dbReference type="PROSITE" id="PS50110">
    <property type="entry name" value="RESPONSE_REGULATORY"/>
    <property type="match status" value="1"/>
</dbReference>
<dbReference type="SUPFAM" id="SSF52172">
    <property type="entry name" value="CheY-like"/>
    <property type="match status" value="1"/>
</dbReference>
<dbReference type="PANTHER" id="PTHR48111">
    <property type="entry name" value="REGULATOR OF RPOS"/>
    <property type="match status" value="1"/>
</dbReference>
<gene>
    <name evidence="10" type="ORF">HNQ77_002947</name>
</gene>
<reference evidence="10 11" key="1">
    <citation type="submission" date="2020-08" db="EMBL/GenBank/DDBJ databases">
        <title>Genomic Encyclopedia of Type Strains, Phase IV (KMG-IV): sequencing the most valuable type-strain genomes for metagenomic binning, comparative biology and taxonomic classification.</title>
        <authorList>
            <person name="Goeker M."/>
        </authorList>
    </citation>
    <scope>NUCLEOTIDE SEQUENCE [LARGE SCALE GENOMIC DNA]</scope>
    <source>
        <strain evidence="10 11">DSM 103733</strain>
    </source>
</reference>
<sequence>MRRASEFHQVAGRRILIVEDDVSLAGFLCRELQMAGFTVELIHDGEAALSSLQDHRYDLLILDLNLPKLDGISLLERVRPAQPRLPMLVLTARCRVEDKVSAFHSGADDCLTKPFSLVELLARVQALMRRNSGLIPNCSKVGDLVLHRQERRVERNGRRIDLTPREFAILEYMMRNSGRPVSRATLFEEVWNMPSDPSTNIVDVYMKYVRDKVDLPGESKLTHTIRGVGYELREA</sequence>
<accession>A0A841K1D1</accession>
<evidence type="ECO:0000256" key="2">
    <source>
        <dbReference type="ARBA" id="ARBA00023012"/>
    </source>
</evidence>
<dbReference type="InterPro" id="IPR011006">
    <property type="entry name" value="CheY-like_superfamily"/>
</dbReference>
<dbReference type="AlphaFoldDB" id="A0A841K1D1"/>
<feature type="domain" description="OmpR/PhoB-type" evidence="9">
    <location>
        <begin position="136"/>
        <end position="234"/>
    </location>
</feature>
<dbReference type="Gene3D" id="3.40.50.2300">
    <property type="match status" value="1"/>
</dbReference>
<dbReference type="Pfam" id="PF00486">
    <property type="entry name" value="Trans_reg_C"/>
    <property type="match status" value="1"/>
</dbReference>
<dbReference type="OrthoDB" id="9790442at2"/>
<keyword evidence="4 7" id="KW-0238">DNA-binding</keyword>
<dbReference type="Pfam" id="PF00072">
    <property type="entry name" value="Response_reg"/>
    <property type="match status" value="1"/>
</dbReference>
<feature type="modified residue" description="4-aspartylphosphate" evidence="6">
    <location>
        <position position="63"/>
    </location>
</feature>
<dbReference type="GO" id="GO:0032993">
    <property type="term" value="C:protein-DNA complex"/>
    <property type="evidence" value="ECO:0007669"/>
    <property type="project" value="TreeGrafter"/>
</dbReference>
<dbReference type="GO" id="GO:0006355">
    <property type="term" value="P:regulation of DNA-templated transcription"/>
    <property type="evidence" value="ECO:0007669"/>
    <property type="project" value="InterPro"/>
</dbReference>
<feature type="DNA-binding region" description="OmpR/PhoB-type" evidence="7">
    <location>
        <begin position="136"/>
        <end position="234"/>
    </location>
</feature>
<evidence type="ECO:0000256" key="5">
    <source>
        <dbReference type="ARBA" id="ARBA00023163"/>
    </source>
</evidence>
<feature type="domain" description="Response regulatory" evidence="8">
    <location>
        <begin position="14"/>
        <end position="128"/>
    </location>
</feature>
<dbReference type="InterPro" id="IPR036388">
    <property type="entry name" value="WH-like_DNA-bd_sf"/>
</dbReference>
<evidence type="ECO:0000313" key="10">
    <source>
        <dbReference type="EMBL" id="MBB6144991.1"/>
    </source>
</evidence>
<evidence type="ECO:0000313" key="11">
    <source>
        <dbReference type="Proteomes" id="UP000538666"/>
    </source>
</evidence>
<evidence type="ECO:0000256" key="4">
    <source>
        <dbReference type="ARBA" id="ARBA00023125"/>
    </source>
</evidence>
<dbReference type="CDD" id="cd00383">
    <property type="entry name" value="trans_reg_C"/>
    <property type="match status" value="1"/>
</dbReference>
<dbReference type="SMART" id="SM00862">
    <property type="entry name" value="Trans_reg_C"/>
    <property type="match status" value="1"/>
</dbReference>
<dbReference type="InterPro" id="IPR001867">
    <property type="entry name" value="OmpR/PhoB-type_DNA-bd"/>
</dbReference>
<name>A0A841K1D1_9BACT</name>
<keyword evidence="3" id="KW-0805">Transcription regulation</keyword>